<gene>
    <name evidence="3" type="primary">LOC106013142</name>
</gene>
<protein>
    <submittedName>
        <fullName evidence="3">Uncharacterized protein LOC106013142</fullName>
    </submittedName>
</protein>
<feature type="non-terminal residue" evidence="3">
    <location>
        <position position="140"/>
    </location>
</feature>
<name>A0ABM1A9S2_APLCA</name>
<dbReference type="Proteomes" id="UP000694888">
    <property type="component" value="Unplaced"/>
</dbReference>
<keyword evidence="2" id="KW-1185">Reference proteome</keyword>
<feature type="compositionally biased region" description="Polar residues" evidence="1">
    <location>
        <begin position="21"/>
        <end position="34"/>
    </location>
</feature>
<accession>A0ABM1A9S2</accession>
<evidence type="ECO:0000313" key="3">
    <source>
        <dbReference type="RefSeq" id="XP_012943554.1"/>
    </source>
</evidence>
<dbReference type="RefSeq" id="XP_012943554.1">
    <property type="nucleotide sequence ID" value="XM_013088100.2"/>
</dbReference>
<feature type="region of interest" description="Disordered" evidence="1">
    <location>
        <begin position="1"/>
        <end position="45"/>
    </location>
</feature>
<proteinExistence type="predicted"/>
<reference evidence="3" key="1">
    <citation type="submission" date="2025-08" db="UniProtKB">
        <authorList>
            <consortium name="RefSeq"/>
        </authorList>
    </citation>
    <scope>IDENTIFICATION</scope>
</reference>
<sequence length="140" mass="15442">MEASSPTTPPETYDDQKPLLENSSDAVNPSIQNDNLDEPADVDVDPRVVERSRPKHVKVTIEKFAFVLLNLIGILISCSGRLHSPLVDQYLYKVFAGPLAGNQSQHTASNPCFSDNSTLNTSQKEQQVQAMTSQMLLELD</sequence>
<organism evidence="2 3">
    <name type="scientific">Aplysia californica</name>
    <name type="common">California sea hare</name>
    <dbReference type="NCBI Taxonomy" id="6500"/>
    <lineage>
        <taxon>Eukaryota</taxon>
        <taxon>Metazoa</taxon>
        <taxon>Spiralia</taxon>
        <taxon>Lophotrochozoa</taxon>
        <taxon>Mollusca</taxon>
        <taxon>Gastropoda</taxon>
        <taxon>Heterobranchia</taxon>
        <taxon>Euthyneura</taxon>
        <taxon>Tectipleura</taxon>
        <taxon>Aplysiida</taxon>
        <taxon>Aplysioidea</taxon>
        <taxon>Aplysiidae</taxon>
        <taxon>Aplysia</taxon>
    </lineage>
</organism>
<evidence type="ECO:0000313" key="2">
    <source>
        <dbReference type="Proteomes" id="UP000694888"/>
    </source>
</evidence>
<evidence type="ECO:0000256" key="1">
    <source>
        <dbReference type="SAM" id="MobiDB-lite"/>
    </source>
</evidence>
<dbReference type="GeneID" id="106013142"/>